<dbReference type="Proteomes" id="UP000662314">
    <property type="component" value="Unassembled WGS sequence"/>
</dbReference>
<name>A0A8J7IMD0_9NOST</name>
<dbReference type="RefSeq" id="WP_214436927.1">
    <property type="nucleotide sequence ID" value="NZ_CAWPUQ010000257.1"/>
</dbReference>
<sequence>MNNEAVMNLKIFQFEQAAVVAFAPQIAHYPQPKSVSQTHQNINSFAGIFVIFMIIGFILGCLIGYRKNKKQRYNRKIEIIREVTNLDRFQKISDKESNMNPQITKQIEILEKIWNKSP</sequence>
<organism evidence="2 3">
    <name type="scientific">Dendronalium phyllosphericum CENA369</name>
    <dbReference type="NCBI Taxonomy" id="1725256"/>
    <lineage>
        <taxon>Bacteria</taxon>
        <taxon>Bacillati</taxon>
        <taxon>Cyanobacteriota</taxon>
        <taxon>Cyanophyceae</taxon>
        <taxon>Nostocales</taxon>
        <taxon>Nostocaceae</taxon>
        <taxon>Dendronalium</taxon>
        <taxon>Dendronalium phyllosphericum</taxon>
    </lineage>
</organism>
<gene>
    <name evidence="2" type="ORF">I8752_36005</name>
</gene>
<comment type="caution">
    <text evidence="2">The sequence shown here is derived from an EMBL/GenBank/DDBJ whole genome shotgun (WGS) entry which is preliminary data.</text>
</comment>
<evidence type="ECO:0000256" key="1">
    <source>
        <dbReference type="SAM" id="Phobius"/>
    </source>
</evidence>
<reference evidence="2 3" key="1">
    <citation type="journal article" date="2021" name="Int. J. Syst. Evol. Microbiol.">
        <title>Amazonocrinis nigriterrae gen. nov., sp. nov., Atlanticothrix silvestris gen. nov., sp. nov. and Dendronalium phyllosphericum gen. nov., sp. nov., nostocacean cyanobacteria from Brazilian environments.</title>
        <authorList>
            <person name="Alvarenga D.O."/>
            <person name="Andreote A.P.D."/>
            <person name="Branco L.H.Z."/>
            <person name="Delbaje E."/>
            <person name="Cruz R.B."/>
            <person name="Varani A.M."/>
            <person name="Fiore M.F."/>
        </authorList>
    </citation>
    <scope>NUCLEOTIDE SEQUENCE [LARGE SCALE GENOMIC DNA]</scope>
    <source>
        <strain evidence="2 3">CENA369</strain>
    </source>
</reference>
<evidence type="ECO:0000313" key="2">
    <source>
        <dbReference type="EMBL" id="MBH8578256.1"/>
    </source>
</evidence>
<protein>
    <submittedName>
        <fullName evidence="2">Uncharacterized protein</fullName>
    </submittedName>
</protein>
<keyword evidence="3" id="KW-1185">Reference proteome</keyword>
<keyword evidence="1" id="KW-1133">Transmembrane helix</keyword>
<keyword evidence="1" id="KW-0812">Transmembrane</keyword>
<dbReference type="AlphaFoldDB" id="A0A8J7IMD0"/>
<feature type="transmembrane region" description="Helical" evidence="1">
    <location>
        <begin position="42"/>
        <end position="65"/>
    </location>
</feature>
<proteinExistence type="predicted"/>
<evidence type="ECO:0000313" key="3">
    <source>
        <dbReference type="Proteomes" id="UP000662314"/>
    </source>
</evidence>
<accession>A0A8J7IMD0</accession>
<keyword evidence="1" id="KW-0472">Membrane</keyword>
<dbReference type="EMBL" id="JAECZA010000317">
    <property type="protein sequence ID" value="MBH8578256.1"/>
    <property type="molecule type" value="Genomic_DNA"/>
</dbReference>